<dbReference type="InterPro" id="IPR031778">
    <property type="entry name" value="Sortilin_N"/>
</dbReference>
<evidence type="ECO:0000313" key="5">
    <source>
        <dbReference type="Proteomes" id="UP000831537"/>
    </source>
</evidence>
<dbReference type="Proteomes" id="UP000831537">
    <property type="component" value="Chromosome"/>
</dbReference>
<evidence type="ECO:0000259" key="3">
    <source>
        <dbReference type="Pfam" id="PF15902"/>
    </source>
</evidence>
<evidence type="ECO:0000256" key="2">
    <source>
        <dbReference type="SAM" id="Phobius"/>
    </source>
</evidence>
<evidence type="ECO:0000256" key="1">
    <source>
        <dbReference type="ARBA" id="ARBA00022737"/>
    </source>
</evidence>
<reference evidence="4 5" key="1">
    <citation type="submission" date="2022-04" db="EMBL/GenBank/DDBJ databases">
        <title>Gracilibacillus sp. isolated from saltern.</title>
        <authorList>
            <person name="Won M."/>
            <person name="Lee C.-M."/>
            <person name="Woen H.-Y."/>
            <person name="Kwon S.-W."/>
        </authorList>
    </citation>
    <scope>NUCLEOTIDE SEQUENCE [LARGE SCALE GENOMIC DNA]</scope>
    <source>
        <strain evidence="4 5">SSPM10-3</strain>
    </source>
</reference>
<dbReference type="RefSeq" id="WP_244742147.1">
    <property type="nucleotide sequence ID" value="NZ_CP095071.1"/>
</dbReference>
<organism evidence="4 5">
    <name type="scientific">Gracilibacillus salinarum</name>
    <dbReference type="NCBI Taxonomy" id="2932255"/>
    <lineage>
        <taxon>Bacteria</taxon>
        <taxon>Bacillati</taxon>
        <taxon>Bacillota</taxon>
        <taxon>Bacilli</taxon>
        <taxon>Bacillales</taxon>
        <taxon>Bacillaceae</taxon>
        <taxon>Gracilibacillus</taxon>
    </lineage>
</organism>
<name>A0ABY4GJQ1_9BACI</name>
<dbReference type="InterPro" id="IPR015943">
    <property type="entry name" value="WD40/YVTN_repeat-like_dom_sf"/>
</dbReference>
<sequence length="312" mass="35846">MKYISLISSVFIISIIIIATIFYQDREQLLTLDAELKLSQQQQQKSVPEISESEPLRGIYVSEKIGYSLQNDKLQITYDGGNEWEEVPVEKEYLFAGEYNGNQQELIEDSYLLTEQYATFLFDAEATKLVYSIDQGSTWQESVITDKIPHIRYRKVGFQSDTFWYAIMSFDRTMSQEGAAVYISADQGNTWQPTNMPDTTSLVADSGFVDADTGFIAYGTINPEEPNMYVTNDGGESWQETTFEMPSKYDRVFVMPNVPFKEEDHLSLIIEQGPNGDYYRDGLIRAKFISYDNGQTWEFVEEVEPEHEEQMG</sequence>
<dbReference type="Gene3D" id="2.130.10.10">
    <property type="entry name" value="YVTN repeat-like/Quinoprotein amine dehydrogenase"/>
    <property type="match status" value="1"/>
</dbReference>
<proteinExistence type="predicted"/>
<keyword evidence="1" id="KW-0677">Repeat</keyword>
<feature type="transmembrane region" description="Helical" evidence="2">
    <location>
        <begin position="6"/>
        <end position="23"/>
    </location>
</feature>
<dbReference type="CDD" id="cd15482">
    <property type="entry name" value="Sialidase_non-viral"/>
    <property type="match status" value="1"/>
</dbReference>
<dbReference type="PANTHER" id="PTHR12106">
    <property type="entry name" value="SORTILIN RELATED"/>
    <property type="match status" value="1"/>
</dbReference>
<keyword evidence="2" id="KW-0472">Membrane</keyword>
<keyword evidence="5" id="KW-1185">Reference proteome</keyword>
<keyword evidence="2" id="KW-1133">Transmembrane helix</keyword>
<dbReference type="EMBL" id="CP095071">
    <property type="protein sequence ID" value="UOQ84424.1"/>
    <property type="molecule type" value="Genomic_DNA"/>
</dbReference>
<dbReference type="PANTHER" id="PTHR12106:SF27">
    <property type="entry name" value="SORTILIN-RELATED RECEPTOR"/>
    <property type="match status" value="1"/>
</dbReference>
<protein>
    <submittedName>
        <fullName evidence="4">Oxidoreductase</fullName>
    </submittedName>
</protein>
<gene>
    <name evidence="4" type="ORF">MUN87_17275</name>
</gene>
<keyword evidence="2" id="KW-0812">Transmembrane</keyword>
<accession>A0ABY4GJQ1</accession>
<feature type="domain" description="Sortilin N-terminal" evidence="3">
    <location>
        <begin position="180"/>
        <end position="302"/>
    </location>
</feature>
<dbReference type="Pfam" id="PF15902">
    <property type="entry name" value="Sortilin-Vps10"/>
    <property type="match status" value="1"/>
</dbReference>
<dbReference type="InterPro" id="IPR050310">
    <property type="entry name" value="VPS10-sortilin"/>
</dbReference>
<dbReference type="SUPFAM" id="SSF110296">
    <property type="entry name" value="Oligoxyloglucan reducing end-specific cellobiohydrolase"/>
    <property type="match status" value="1"/>
</dbReference>
<evidence type="ECO:0000313" key="4">
    <source>
        <dbReference type="EMBL" id="UOQ84424.1"/>
    </source>
</evidence>